<dbReference type="Gene3D" id="1.25.40.10">
    <property type="entry name" value="Tetratricopeptide repeat domain"/>
    <property type="match status" value="1"/>
</dbReference>
<dbReference type="RefSeq" id="WP_164994339.1">
    <property type="nucleotide sequence ID" value="NZ_CP049055.1"/>
</dbReference>
<dbReference type="Proteomes" id="UP000501926">
    <property type="component" value="Chromosome"/>
</dbReference>
<accession>A0A6G7GJV7</accession>
<dbReference type="SUPFAM" id="SSF52540">
    <property type="entry name" value="P-loop containing nucleoside triphosphate hydrolases"/>
    <property type="match status" value="1"/>
</dbReference>
<evidence type="ECO:0000256" key="2">
    <source>
        <dbReference type="SAM" id="MobiDB-lite"/>
    </source>
</evidence>
<protein>
    <submittedName>
        <fullName evidence="3">Uncharacterized protein</fullName>
    </submittedName>
</protein>
<dbReference type="Gene3D" id="3.40.50.12580">
    <property type="match status" value="1"/>
</dbReference>
<evidence type="ECO:0000313" key="4">
    <source>
        <dbReference type="Proteomes" id="UP000501926"/>
    </source>
</evidence>
<dbReference type="InterPro" id="IPR011990">
    <property type="entry name" value="TPR-like_helical_dom_sf"/>
</dbReference>
<keyword evidence="1" id="KW-0808">Transferase</keyword>
<dbReference type="PANTHER" id="PTHR12788:SF10">
    <property type="entry name" value="PROTEIN-TYROSINE SULFOTRANSFERASE"/>
    <property type="match status" value="1"/>
</dbReference>
<dbReference type="Pfam" id="PF13469">
    <property type="entry name" value="Sulfotransfer_3"/>
    <property type="match status" value="1"/>
</dbReference>
<dbReference type="Gene3D" id="3.40.50.300">
    <property type="entry name" value="P-loop containing nucleotide triphosphate hydrolases"/>
    <property type="match status" value="1"/>
</dbReference>
<dbReference type="InterPro" id="IPR026634">
    <property type="entry name" value="TPST-like"/>
</dbReference>
<dbReference type="InterPro" id="IPR027417">
    <property type="entry name" value="P-loop_NTPase"/>
</dbReference>
<dbReference type="SUPFAM" id="SSF48452">
    <property type="entry name" value="TPR-like"/>
    <property type="match status" value="1"/>
</dbReference>
<name>A0A6G7GJV7_KUEST</name>
<evidence type="ECO:0000256" key="1">
    <source>
        <dbReference type="ARBA" id="ARBA00022679"/>
    </source>
</evidence>
<gene>
    <name evidence="3" type="ORF">KsCSTR_02140</name>
</gene>
<dbReference type="InterPro" id="IPR043148">
    <property type="entry name" value="TagF_C"/>
</dbReference>
<dbReference type="EMBL" id="CP049055">
    <property type="protein sequence ID" value="QII09593.1"/>
    <property type="molecule type" value="Genomic_DNA"/>
</dbReference>
<dbReference type="GO" id="GO:0008476">
    <property type="term" value="F:protein-tyrosine sulfotransferase activity"/>
    <property type="evidence" value="ECO:0007669"/>
    <property type="project" value="InterPro"/>
</dbReference>
<sequence>MKTVCFVINQHDANWLAEYWNNHIGKEEISVIASSFEGRITAQSLNIPYKSYEENAWAVDKAKIFDQARRQAYYWHQLPELKSNPYLEAVRTFKDYPLLVIHHPTFFQSFQEILQSYTFIKKIIQKENPDRIIVGKQENPFDNEAQPPFNSTMLNILTSSNGLEHEALKMLAISKNIEIVVKEIQTRVRNTAVADVPVPSSKEIVWDSRLTGPKILVFTWGGYYFQQISETFGCLLEGKSRIGVVIVGDKLAPDEERELKQKNIYVTYKSDWPVKNEAELLFEWKSKGEGAFESISENRELRDYFSDAFGSYFQGLAREAIKANLTKYIPYTVRELLRSENIIHTFNPDVVVAHFAWHPWESTDVLPARLSGIPTLTMGHGISASMIAPIDTFSSEYYAANGIAYKEALTKSQGCSDDSIALVGNCRFDKIKVTNSNMKEIKKAFGLNPESPVCIFCDSSGWSHAFEKRHSVFKTIEQILALKNIFPELQIVYRIHHGLSSGNFMKRIFDNTKIPGFIFQISPSPLFTDIVQAADFVIAHHTSAIAEALLSGVRVIYLTALSSIIERDHYCCDAVKIADNFEILPNIINKFLNNQVSKEDVRVMAQPYFEKLLNGCDGKSNNRLSRLILKLTEIPENQREKGFCDWIKRIEASCEFKIGQTNSIQPNKGDSKVSKSNDTTNVATEKAKTKSDYTGHNLVFIVGCPRSGTTWLQRLLACHPKIRSGQESDVFDMFIGPQLRAWRSLLNYKLSRRPVGLTSYLRETEYLSALRQYMMNLIEPMIGNLQKDEIFVEKTPSHALYIPEIIEMLPGSRIIHILRDVRDVVASLLAASKSWGNYWAPKDAKAATQMWVQHVRAVRESARNITGSQFFELYYEDLSAATENVLRDLCMFLGLEWDEKGIAAAIENNRLEIAKKTAGTVIPVGGELASLLGPITKEPEGFVRKGRPGSWKEDLYEQELLLISQVAGNTMEEVGYSWNDPEELQSCTKKRMGYYNQMRRIENNVESLVTMIKKLRDDGYLEKAAFDTEQALKKYPCSLDLHNLKAELEIQKGNIKEGKQILLELIKYFPDNIETLNNLGIVSVYEENLNSAVEFFKYVLILDSGNKVALENLSHIGEKCSISDNLHFKSSDIISKDIYKNAYPLHNFHNIPKELRQSYYDHTKDPLSNIDYYKALKDRLVSLNVIVEEREIDINDFEQWLNEFSEIKNHYQNHGDVFIEKCLEHYLTYRYLNISQDDVFIDIAASGSPWAEVLNFRGIKSYRLDMTYPGGFNGINIGADASNSGLPEGFCSALALHCAFECFMGDADIRFAKEASRILKINGRYAIAPLYLEDTYFVSTSPLCDQKNITIEKEALKVWRDDEYKVPFDRFYSPEAFKQRIYSHIPENMDTKVLYFNNLENLNKYYKGQRIYCFFMFYGKKRVN</sequence>
<reference evidence="3 4" key="1">
    <citation type="submission" date="2020-02" db="EMBL/GenBank/DDBJ databases">
        <title>Newly sequenced genome of strain CSTR1 showed variability in Candidatus Kuenenia stuttgartiensis genomes.</title>
        <authorList>
            <person name="Ding C."/>
            <person name="Adrian L."/>
        </authorList>
    </citation>
    <scope>NUCLEOTIDE SEQUENCE [LARGE SCALE GENOMIC DNA]</scope>
    <source>
        <strain evidence="3 4">CSTR1</strain>
    </source>
</reference>
<dbReference type="PANTHER" id="PTHR12788">
    <property type="entry name" value="PROTEIN-TYROSINE SULFOTRANSFERASE 2"/>
    <property type="match status" value="1"/>
</dbReference>
<feature type="region of interest" description="Disordered" evidence="2">
    <location>
        <begin position="665"/>
        <end position="686"/>
    </location>
</feature>
<dbReference type="SUPFAM" id="SSF53756">
    <property type="entry name" value="UDP-Glycosyltransferase/glycogen phosphorylase"/>
    <property type="match status" value="1"/>
</dbReference>
<organism evidence="3 4">
    <name type="scientific">Kuenenia stuttgartiensis</name>
    <dbReference type="NCBI Taxonomy" id="174633"/>
    <lineage>
        <taxon>Bacteria</taxon>
        <taxon>Pseudomonadati</taxon>
        <taxon>Planctomycetota</taxon>
        <taxon>Candidatus Brocadiia</taxon>
        <taxon>Candidatus Brocadiales</taxon>
        <taxon>Candidatus Brocadiaceae</taxon>
        <taxon>Candidatus Kuenenia</taxon>
    </lineage>
</organism>
<proteinExistence type="predicted"/>
<evidence type="ECO:0000313" key="3">
    <source>
        <dbReference type="EMBL" id="QII09593.1"/>
    </source>
</evidence>